<accession>A0A5B7HMK8</accession>
<keyword evidence="2" id="KW-1185">Reference proteome</keyword>
<evidence type="ECO:0000313" key="2">
    <source>
        <dbReference type="Proteomes" id="UP000324222"/>
    </source>
</evidence>
<reference evidence="1 2" key="1">
    <citation type="submission" date="2019-05" db="EMBL/GenBank/DDBJ databases">
        <title>Another draft genome of Portunus trituberculatus and its Hox gene families provides insights of decapod evolution.</title>
        <authorList>
            <person name="Jeong J.-H."/>
            <person name="Song I."/>
            <person name="Kim S."/>
            <person name="Choi T."/>
            <person name="Kim D."/>
            <person name="Ryu S."/>
            <person name="Kim W."/>
        </authorList>
    </citation>
    <scope>NUCLEOTIDE SEQUENCE [LARGE SCALE GENOMIC DNA]</scope>
    <source>
        <tissue evidence="1">Muscle</tissue>
    </source>
</reference>
<proteinExistence type="predicted"/>
<evidence type="ECO:0000313" key="1">
    <source>
        <dbReference type="EMBL" id="MPC74161.1"/>
    </source>
</evidence>
<gene>
    <name evidence="1" type="ORF">E2C01_068511</name>
</gene>
<protein>
    <submittedName>
        <fullName evidence="1">Uncharacterized protein</fullName>
    </submittedName>
</protein>
<dbReference type="AlphaFoldDB" id="A0A5B7HMK8"/>
<dbReference type="Proteomes" id="UP000324222">
    <property type="component" value="Unassembled WGS sequence"/>
</dbReference>
<organism evidence="1 2">
    <name type="scientific">Portunus trituberculatus</name>
    <name type="common">Swimming crab</name>
    <name type="synonym">Neptunus trituberculatus</name>
    <dbReference type="NCBI Taxonomy" id="210409"/>
    <lineage>
        <taxon>Eukaryota</taxon>
        <taxon>Metazoa</taxon>
        <taxon>Ecdysozoa</taxon>
        <taxon>Arthropoda</taxon>
        <taxon>Crustacea</taxon>
        <taxon>Multicrustacea</taxon>
        <taxon>Malacostraca</taxon>
        <taxon>Eumalacostraca</taxon>
        <taxon>Eucarida</taxon>
        <taxon>Decapoda</taxon>
        <taxon>Pleocyemata</taxon>
        <taxon>Brachyura</taxon>
        <taxon>Eubrachyura</taxon>
        <taxon>Portunoidea</taxon>
        <taxon>Portunidae</taxon>
        <taxon>Portuninae</taxon>
        <taxon>Portunus</taxon>
    </lineage>
</organism>
<dbReference type="EMBL" id="VSRR010038370">
    <property type="protein sequence ID" value="MPC74161.1"/>
    <property type="molecule type" value="Genomic_DNA"/>
</dbReference>
<comment type="caution">
    <text evidence="1">The sequence shown here is derived from an EMBL/GenBank/DDBJ whole genome shotgun (WGS) entry which is preliminary data.</text>
</comment>
<sequence length="125" mass="14594">MLWRKKRIQEAVNKVYQEADHYQRDRRVLVVKDRRRKSEEQEVGQARGVSQINKVSTLLTGETLLKTQLISSVALENCREARAKRFRIRAILTILYVDVISPGCEERLHGGDRIGESHYLYKSHC</sequence>
<name>A0A5B7HMK8_PORTR</name>